<dbReference type="RefSeq" id="XP_003172439.1">
    <property type="nucleotide sequence ID" value="XM_003172391.1"/>
</dbReference>
<dbReference type="EMBL" id="DS989825">
    <property type="protein sequence ID" value="EFR02028.1"/>
    <property type="molecule type" value="Genomic_DNA"/>
</dbReference>
<accession>E4UY65</accession>
<dbReference type="AlphaFoldDB" id="E4UY65"/>
<reference evidence="2" key="1">
    <citation type="journal article" date="2012" name="MBio">
        <title>Comparative genome analysis of Trichophyton rubrum and related dermatophytes reveals candidate genes involved in infection.</title>
        <authorList>
            <person name="Martinez D.A."/>
            <person name="Oliver B.G."/>
            <person name="Graeser Y."/>
            <person name="Goldberg J.M."/>
            <person name="Li W."/>
            <person name="Martinez-Rossi N.M."/>
            <person name="Monod M."/>
            <person name="Shelest E."/>
            <person name="Barton R.C."/>
            <person name="Birch E."/>
            <person name="Brakhage A.A."/>
            <person name="Chen Z."/>
            <person name="Gurr S.J."/>
            <person name="Heiman D."/>
            <person name="Heitman J."/>
            <person name="Kosti I."/>
            <person name="Rossi A."/>
            <person name="Saif S."/>
            <person name="Samalova M."/>
            <person name="Saunders C.W."/>
            <person name="Shea T."/>
            <person name="Summerbell R.C."/>
            <person name="Xu J."/>
            <person name="Young S."/>
            <person name="Zeng Q."/>
            <person name="Birren B.W."/>
            <person name="Cuomo C.A."/>
            <person name="White T.C."/>
        </authorList>
    </citation>
    <scope>NUCLEOTIDE SEQUENCE [LARGE SCALE GENOMIC DNA]</scope>
    <source>
        <strain evidence="2">ATCC MYA-4604 / CBS 118893</strain>
    </source>
</reference>
<evidence type="ECO:0000313" key="2">
    <source>
        <dbReference type="Proteomes" id="UP000002669"/>
    </source>
</evidence>
<evidence type="ECO:0000313" key="1">
    <source>
        <dbReference type="EMBL" id="EFR02028.1"/>
    </source>
</evidence>
<dbReference type="GeneID" id="10027709"/>
<sequence length="92" mass="10475">MVATNSLVDEFTSEKEGVDISLVEERVWLKLTPETSKIVKKGDGKKTKRNMEAPNIPFTLGIIVPGCLNRYPYCTCIHHEAWDMHTQQAKTR</sequence>
<organism evidence="2">
    <name type="scientific">Arthroderma gypseum (strain ATCC MYA-4604 / CBS 118893)</name>
    <name type="common">Microsporum gypseum</name>
    <dbReference type="NCBI Taxonomy" id="535722"/>
    <lineage>
        <taxon>Eukaryota</taxon>
        <taxon>Fungi</taxon>
        <taxon>Dikarya</taxon>
        <taxon>Ascomycota</taxon>
        <taxon>Pezizomycotina</taxon>
        <taxon>Eurotiomycetes</taxon>
        <taxon>Eurotiomycetidae</taxon>
        <taxon>Onygenales</taxon>
        <taxon>Arthrodermataceae</taxon>
        <taxon>Nannizzia</taxon>
    </lineage>
</organism>
<dbReference type="InParanoid" id="E4UY65"/>
<dbReference type="HOGENOM" id="CLU_2412817_0_0_1"/>
<proteinExistence type="predicted"/>
<protein>
    <submittedName>
        <fullName evidence="1">Uncharacterized protein</fullName>
    </submittedName>
</protein>
<name>E4UY65_ARTGP</name>
<dbReference type="Proteomes" id="UP000002669">
    <property type="component" value="Unassembled WGS sequence"/>
</dbReference>
<dbReference type="VEuPathDB" id="FungiDB:MGYG_05030"/>
<gene>
    <name evidence="1" type="ORF">MGYG_05030</name>
</gene>
<keyword evidence="2" id="KW-1185">Reference proteome</keyword>